<proteinExistence type="predicted"/>
<comment type="caution">
    <text evidence="2">The sequence shown here is derived from an EMBL/GenBank/DDBJ whole genome shotgun (WGS) entry which is preliminary data.</text>
</comment>
<organism evidence="2 3">
    <name type="scientific">Dendrobium chrysotoxum</name>
    <name type="common">Orchid</name>
    <dbReference type="NCBI Taxonomy" id="161865"/>
    <lineage>
        <taxon>Eukaryota</taxon>
        <taxon>Viridiplantae</taxon>
        <taxon>Streptophyta</taxon>
        <taxon>Embryophyta</taxon>
        <taxon>Tracheophyta</taxon>
        <taxon>Spermatophyta</taxon>
        <taxon>Magnoliopsida</taxon>
        <taxon>Liliopsida</taxon>
        <taxon>Asparagales</taxon>
        <taxon>Orchidaceae</taxon>
        <taxon>Epidendroideae</taxon>
        <taxon>Malaxideae</taxon>
        <taxon>Dendrobiinae</taxon>
        <taxon>Dendrobium</taxon>
    </lineage>
</organism>
<feature type="chain" id="PRO_5043854623" evidence="1">
    <location>
        <begin position="21"/>
        <end position="78"/>
    </location>
</feature>
<sequence>MPTWVVVDVVKLLLLNGVKLNNDDVVGGLAVAREVKETEELAGKGGVEVWGRGDGKGETFGTDSCVVWDDSEDEGGGE</sequence>
<keyword evidence="1" id="KW-0732">Signal</keyword>
<name>A0AAV7G362_DENCH</name>
<reference evidence="2 3" key="1">
    <citation type="journal article" date="2021" name="Hortic Res">
        <title>Chromosome-scale assembly of the Dendrobium chrysotoxum genome enhances the understanding of orchid evolution.</title>
        <authorList>
            <person name="Zhang Y."/>
            <person name="Zhang G.Q."/>
            <person name="Zhang D."/>
            <person name="Liu X.D."/>
            <person name="Xu X.Y."/>
            <person name="Sun W.H."/>
            <person name="Yu X."/>
            <person name="Zhu X."/>
            <person name="Wang Z.W."/>
            <person name="Zhao X."/>
            <person name="Zhong W.Y."/>
            <person name="Chen H."/>
            <person name="Yin W.L."/>
            <person name="Huang T."/>
            <person name="Niu S.C."/>
            <person name="Liu Z.J."/>
        </authorList>
    </citation>
    <scope>NUCLEOTIDE SEQUENCE [LARGE SCALE GENOMIC DNA]</scope>
    <source>
        <strain evidence="2">Lindl</strain>
    </source>
</reference>
<dbReference type="Proteomes" id="UP000775213">
    <property type="component" value="Unassembled WGS sequence"/>
</dbReference>
<keyword evidence="3" id="KW-1185">Reference proteome</keyword>
<evidence type="ECO:0000313" key="2">
    <source>
        <dbReference type="EMBL" id="KAH0450185.1"/>
    </source>
</evidence>
<accession>A0AAV7G362</accession>
<evidence type="ECO:0000313" key="3">
    <source>
        <dbReference type="Proteomes" id="UP000775213"/>
    </source>
</evidence>
<dbReference type="EMBL" id="JAGFBR010000018">
    <property type="protein sequence ID" value="KAH0450185.1"/>
    <property type="molecule type" value="Genomic_DNA"/>
</dbReference>
<dbReference type="AlphaFoldDB" id="A0AAV7G362"/>
<protein>
    <submittedName>
        <fullName evidence="2">Uncharacterized protein</fullName>
    </submittedName>
</protein>
<evidence type="ECO:0000256" key="1">
    <source>
        <dbReference type="SAM" id="SignalP"/>
    </source>
</evidence>
<gene>
    <name evidence="2" type="ORF">IEQ34_020877</name>
</gene>
<feature type="signal peptide" evidence="1">
    <location>
        <begin position="1"/>
        <end position="20"/>
    </location>
</feature>